<dbReference type="InterPro" id="IPR007484">
    <property type="entry name" value="Peptidase_M28"/>
</dbReference>
<dbReference type="GO" id="GO:0004180">
    <property type="term" value="F:carboxypeptidase activity"/>
    <property type="evidence" value="ECO:0007669"/>
    <property type="project" value="UniProtKB-KW"/>
</dbReference>
<keyword evidence="6" id="KW-0964">Secreted</keyword>
<dbReference type="GO" id="GO:0005576">
    <property type="term" value="C:extracellular region"/>
    <property type="evidence" value="ECO:0007669"/>
    <property type="project" value="UniProtKB-SubCell"/>
</dbReference>
<evidence type="ECO:0000256" key="13">
    <source>
        <dbReference type="ARBA" id="ARBA00022833"/>
    </source>
</evidence>
<organism evidence="23 24">
    <name type="scientific">Bowmanella dokdonensis</name>
    <dbReference type="NCBI Taxonomy" id="751969"/>
    <lineage>
        <taxon>Bacteria</taxon>
        <taxon>Pseudomonadati</taxon>
        <taxon>Pseudomonadota</taxon>
        <taxon>Gammaproteobacteria</taxon>
        <taxon>Alteromonadales</taxon>
        <taxon>Alteromonadaceae</taxon>
        <taxon>Bowmanella</taxon>
    </lineage>
</organism>
<keyword evidence="17" id="KW-0325">Glycoprotein</keyword>
<reference evidence="23" key="1">
    <citation type="submission" date="2021-03" db="EMBL/GenBank/DDBJ databases">
        <title>novel species isolated from a fishpond in China.</title>
        <authorList>
            <person name="Lu H."/>
            <person name="Cai Z."/>
        </authorList>
    </citation>
    <scope>NUCLEOTIDE SEQUENCE</scope>
    <source>
        <strain evidence="23">JCM 30855</strain>
    </source>
</reference>
<dbReference type="AlphaFoldDB" id="A0A939DPW1"/>
<evidence type="ECO:0000256" key="19">
    <source>
        <dbReference type="ARBA" id="ARBA00025833"/>
    </source>
</evidence>
<keyword evidence="8" id="KW-0645">Protease</keyword>
<evidence type="ECO:0000256" key="1">
    <source>
        <dbReference type="ARBA" id="ARBA00004240"/>
    </source>
</evidence>
<evidence type="ECO:0000256" key="3">
    <source>
        <dbReference type="ARBA" id="ARBA00004555"/>
    </source>
</evidence>
<evidence type="ECO:0000256" key="21">
    <source>
        <dbReference type="SAM" id="SignalP"/>
    </source>
</evidence>
<keyword evidence="11" id="KW-0378">Hydrolase</keyword>
<keyword evidence="7" id="KW-0121">Carboxypeptidase</keyword>
<dbReference type="SUPFAM" id="SSF53187">
    <property type="entry name" value="Zn-dependent exopeptidases"/>
    <property type="match status" value="1"/>
</dbReference>
<proteinExistence type="predicted"/>
<keyword evidence="10 21" id="KW-0732">Signal</keyword>
<evidence type="ECO:0000256" key="15">
    <source>
        <dbReference type="ARBA" id="ARBA00023049"/>
    </source>
</evidence>
<evidence type="ECO:0000256" key="18">
    <source>
        <dbReference type="ARBA" id="ARBA00023228"/>
    </source>
</evidence>
<keyword evidence="9" id="KW-0479">Metal-binding</keyword>
<dbReference type="GO" id="GO:0070573">
    <property type="term" value="F:metallodipeptidase activity"/>
    <property type="evidence" value="ECO:0007669"/>
    <property type="project" value="InterPro"/>
</dbReference>
<evidence type="ECO:0000256" key="20">
    <source>
        <dbReference type="ARBA" id="ARBA00033328"/>
    </source>
</evidence>
<evidence type="ECO:0000313" key="24">
    <source>
        <dbReference type="Proteomes" id="UP000664654"/>
    </source>
</evidence>
<keyword evidence="16" id="KW-0865">Zymogen</keyword>
<dbReference type="PANTHER" id="PTHR12053">
    <property type="entry name" value="PROTEASE FAMILY M28 PLASMA GLUTAMATE CARBOXYPEPTIDASE-RELATED"/>
    <property type="match status" value="1"/>
</dbReference>
<comment type="subunit">
    <text evidence="19">Homodimer. The monomeric form is inactive while the homodimer is active.</text>
</comment>
<protein>
    <recommendedName>
        <fullName evidence="5">Carboxypeptidase Q</fullName>
    </recommendedName>
    <alternativeName>
        <fullName evidence="20">Plasma glutamate carboxypeptidase</fullName>
    </alternativeName>
</protein>
<evidence type="ECO:0000256" key="4">
    <source>
        <dbReference type="ARBA" id="ARBA00004613"/>
    </source>
</evidence>
<dbReference type="Gene3D" id="3.50.30.30">
    <property type="match status" value="1"/>
</dbReference>
<feature type="signal peptide" evidence="21">
    <location>
        <begin position="1"/>
        <end position="24"/>
    </location>
</feature>
<dbReference type="Pfam" id="PF04389">
    <property type="entry name" value="Peptidase_M28"/>
    <property type="match status" value="1"/>
</dbReference>
<comment type="caution">
    <text evidence="23">The sequence shown here is derived from an EMBL/GenBank/DDBJ whole genome shotgun (WGS) entry which is preliminary data.</text>
</comment>
<evidence type="ECO:0000256" key="9">
    <source>
        <dbReference type="ARBA" id="ARBA00022723"/>
    </source>
</evidence>
<evidence type="ECO:0000256" key="14">
    <source>
        <dbReference type="ARBA" id="ARBA00023034"/>
    </source>
</evidence>
<keyword evidence="15" id="KW-0482">Metalloprotease</keyword>
<evidence type="ECO:0000256" key="16">
    <source>
        <dbReference type="ARBA" id="ARBA00023145"/>
    </source>
</evidence>
<evidence type="ECO:0000256" key="12">
    <source>
        <dbReference type="ARBA" id="ARBA00022824"/>
    </source>
</evidence>
<evidence type="ECO:0000256" key="8">
    <source>
        <dbReference type="ARBA" id="ARBA00022670"/>
    </source>
</evidence>
<evidence type="ECO:0000256" key="5">
    <source>
        <dbReference type="ARBA" id="ARBA00014116"/>
    </source>
</evidence>
<name>A0A939DPW1_9ALTE</name>
<keyword evidence="18" id="KW-0458">Lysosome</keyword>
<dbReference type="GO" id="GO:0046872">
    <property type="term" value="F:metal ion binding"/>
    <property type="evidence" value="ECO:0007669"/>
    <property type="project" value="UniProtKB-KW"/>
</dbReference>
<evidence type="ECO:0000256" key="11">
    <source>
        <dbReference type="ARBA" id="ARBA00022801"/>
    </source>
</evidence>
<dbReference type="InterPro" id="IPR039866">
    <property type="entry name" value="CPQ"/>
</dbReference>
<dbReference type="Proteomes" id="UP000664654">
    <property type="component" value="Unassembled WGS sequence"/>
</dbReference>
<evidence type="ECO:0000256" key="10">
    <source>
        <dbReference type="ARBA" id="ARBA00022729"/>
    </source>
</evidence>
<feature type="domain" description="Peptidase M28" evidence="22">
    <location>
        <begin position="262"/>
        <end position="449"/>
    </location>
</feature>
<evidence type="ECO:0000256" key="17">
    <source>
        <dbReference type="ARBA" id="ARBA00023180"/>
    </source>
</evidence>
<evidence type="ECO:0000256" key="2">
    <source>
        <dbReference type="ARBA" id="ARBA00004371"/>
    </source>
</evidence>
<keyword evidence="13" id="KW-0862">Zinc</keyword>
<keyword evidence="12" id="KW-0256">Endoplasmic reticulum</keyword>
<dbReference type="GO" id="GO:0005764">
    <property type="term" value="C:lysosome"/>
    <property type="evidence" value="ECO:0007669"/>
    <property type="project" value="UniProtKB-SubCell"/>
</dbReference>
<dbReference type="PANTHER" id="PTHR12053:SF3">
    <property type="entry name" value="CARBOXYPEPTIDASE Q"/>
    <property type="match status" value="1"/>
</dbReference>
<evidence type="ECO:0000313" key="23">
    <source>
        <dbReference type="EMBL" id="MBN7826774.1"/>
    </source>
</evidence>
<comment type="subcellular location">
    <subcellularLocation>
        <location evidence="1">Endoplasmic reticulum</location>
    </subcellularLocation>
    <subcellularLocation>
        <location evidence="3">Golgi apparatus</location>
    </subcellularLocation>
    <subcellularLocation>
        <location evidence="2">Lysosome</location>
    </subcellularLocation>
    <subcellularLocation>
        <location evidence="4">Secreted</location>
    </subcellularLocation>
</comment>
<dbReference type="EMBL" id="JAFKCV010000010">
    <property type="protein sequence ID" value="MBN7826774.1"/>
    <property type="molecule type" value="Genomic_DNA"/>
</dbReference>
<accession>A0A939DPW1</accession>
<feature type="chain" id="PRO_5037005503" description="Carboxypeptidase Q" evidence="21">
    <location>
        <begin position="25"/>
        <end position="464"/>
    </location>
</feature>
<evidence type="ECO:0000256" key="6">
    <source>
        <dbReference type="ARBA" id="ARBA00022525"/>
    </source>
</evidence>
<keyword evidence="24" id="KW-1185">Reference proteome</keyword>
<sequence length="464" mass="49356">MQLIGTLKPTVMLLLCALSLAVQSAAMDSATLDKAAQLRDQALTSDQAYKLLESLTTEVGPRLAGSDKELEAIEWAKTKFREMGFDKVWTEPVKVKQWQRLSESAAVIAPFTQPLQISTLGHSVSTPPGGATGEIAHFATLEALEKASPGEVKDKIVFISNRMHRHKTGSGYGPAVRARGEGASIAGAMGAKALLIRSIGTDSHRLPHTGVLRYDEDKPKIAAAALSNPDADLLERMLERGNPVSLTVNIQTRDKGEVEVANVIGEIQGRTKPDEVVLLGAHLDSWDLGTGAVDDGAGVALTMAAANLIQDSLKQRPYRTIRVVLFAAEEVGLVGAKAYAAAHQDDMDKHIIGAESDFGAGPVWALSAKVGAQALPVIDSMAQLMGALGVVRSDSIASGGPDVGQMVKLGMPAVDLMQDGTDYFDLHHTADDTLDKVDPKALQQNLAAWTVFAYLAAQWPGSFR</sequence>
<dbReference type="Gene3D" id="3.40.630.10">
    <property type="entry name" value="Zn peptidases"/>
    <property type="match status" value="1"/>
</dbReference>
<evidence type="ECO:0000259" key="22">
    <source>
        <dbReference type="Pfam" id="PF04389"/>
    </source>
</evidence>
<dbReference type="RefSeq" id="WP_206574884.1">
    <property type="nucleotide sequence ID" value="NZ_JAFKCV010000010.1"/>
</dbReference>
<evidence type="ECO:0000256" key="7">
    <source>
        <dbReference type="ARBA" id="ARBA00022645"/>
    </source>
</evidence>
<dbReference type="GO" id="GO:0006508">
    <property type="term" value="P:proteolysis"/>
    <property type="evidence" value="ECO:0007669"/>
    <property type="project" value="UniProtKB-KW"/>
</dbReference>
<gene>
    <name evidence="23" type="ORF">J0A66_16175</name>
</gene>
<keyword evidence="14" id="KW-0333">Golgi apparatus</keyword>